<evidence type="ECO:0000313" key="7">
    <source>
        <dbReference type="EMBL" id="GHB17801.1"/>
    </source>
</evidence>
<evidence type="ECO:0000256" key="3">
    <source>
        <dbReference type="ARBA" id="ARBA00022801"/>
    </source>
</evidence>
<keyword evidence="1 5" id="KW-0645">Protease</keyword>
<dbReference type="Proteomes" id="UP000637980">
    <property type="component" value="Unassembled WGS sequence"/>
</dbReference>
<accession>A0ABQ3DWJ6</accession>
<keyword evidence="3 5" id="KW-0378">Hydrolase</keyword>
<name>A0ABQ3DWJ6_9HYPH</name>
<evidence type="ECO:0000256" key="2">
    <source>
        <dbReference type="ARBA" id="ARBA00022729"/>
    </source>
</evidence>
<gene>
    <name evidence="7" type="ORF">GCM10007094_01810</name>
</gene>
<evidence type="ECO:0000256" key="4">
    <source>
        <dbReference type="ARBA" id="ARBA00022825"/>
    </source>
</evidence>
<protein>
    <recommendedName>
        <fullName evidence="6">Peptidase S8/S53 domain-containing protein</fullName>
    </recommendedName>
</protein>
<dbReference type="InterPro" id="IPR023827">
    <property type="entry name" value="Peptidase_S8_Asp-AS"/>
</dbReference>
<dbReference type="InterPro" id="IPR034061">
    <property type="entry name" value="Peptidases_S8_Autotransporter"/>
</dbReference>
<dbReference type="SUPFAM" id="SSF52743">
    <property type="entry name" value="Subtilisin-like"/>
    <property type="match status" value="1"/>
</dbReference>
<dbReference type="PRINTS" id="PR00723">
    <property type="entry name" value="SUBTILISIN"/>
</dbReference>
<evidence type="ECO:0000313" key="8">
    <source>
        <dbReference type="Proteomes" id="UP000637980"/>
    </source>
</evidence>
<comment type="caution">
    <text evidence="7">The sequence shown here is derived from an EMBL/GenBank/DDBJ whole genome shotgun (WGS) entry which is preliminary data.</text>
</comment>
<evidence type="ECO:0000256" key="1">
    <source>
        <dbReference type="ARBA" id="ARBA00022670"/>
    </source>
</evidence>
<dbReference type="Gene3D" id="3.40.50.200">
    <property type="entry name" value="Peptidase S8/S53 domain"/>
    <property type="match status" value="1"/>
</dbReference>
<keyword evidence="8" id="KW-1185">Reference proteome</keyword>
<feature type="active site" description="Charge relay system" evidence="5">
    <location>
        <position position="53"/>
    </location>
</feature>
<dbReference type="PANTHER" id="PTHR42884">
    <property type="entry name" value="PROPROTEIN CONVERTASE SUBTILISIN/KEXIN-RELATED"/>
    <property type="match status" value="1"/>
</dbReference>
<evidence type="ECO:0000259" key="6">
    <source>
        <dbReference type="Pfam" id="PF00082"/>
    </source>
</evidence>
<feature type="domain" description="Peptidase S8/S53" evidence="6">
    <location>
        <begin position="44"/>
        <end position="361"/>
    </location>
</feature>
<evidence type="ECO:0000256" key="5">
    <source>
        <dbReference type="PROSITE-ProRule" id="PRU01240"/>
    </source>
</evidence>
<dbReference type="InterPro" id="IPR015500">
    <property type="entry name" value="Peptidase_S8_subtilisin-rel"/>
</dbReference>
<dbReference type="EMBL" id="BMXE01000001">
    <property type="protein sequence ID" value="GHB17801.1"/>
    <property type="molecule type" value="Genomic_DNA"/>
</dbReference>
<proteinExistence type="inferred from homology"/>
<dbReference type="InterPro" id="IPR000209">
    <property type="entry name" value="Peptidase_S8/S53_dom"/>
</dbReference>
<reference evidence="8" key="1">
    <citation type="journal article" date="2019" name="Int. J. Syst. Evol. Microbiol.">
        <title>The Global Catalogue of Microorganisms (GCM) 10K type strain sequencing project: providing services to taxonomists for standard genome sequencing and annotation.</title>
        <authorList>
            <consortium name="The Broad Institute Genomics Platform"/>
            <consortium name="The Broad Institute Genome Sequencing Center for Infectious Disease"/>
            <person name="Wu L."/>
            <person name="Ma J."/>
        </authorList>
    </citation>
    <scope>NUCLEOTIDE SEQUENCE [LARGE SCALE GENOMIC DNA]</scope>
    <source>
        <strain evidence="8">KCTC 12861</strain>
    </source>
</reference>
<keyword evidence="2" id="KW-0732">Signal</keyword>
<feature type="active site" description="Charge relay system" evidence="5">
    <location>
        <position position="79"/>
    </location>
</feature>
<comment type="similarity">
    <text evidence="5">Belongs to the peptidase S8 family.</text>
</comment>
<dbReference type="PROSITE" id="PS51892">
    <property type="entry name" value="SUBTILASE"/>
    <property type="match status" value="1"/>
</dbReference>
<organism evidence="7 8">
    <name type="scientific">Pseudovibrio japonicus</name>
    <dbReference type="NCBI Taxonomy" id="366534"/>
    <lineage>
        <taxon>Bacteria</taxon>
        <taxon>Pseudomonadati</taxon>
        <taxon>Pseudomonadota</taxon>
        <taxon>Alphaproteobacteria</taxon>
        <taxon>Hyphomicrobiales</taxon>
        <taxon>Stappiaceae</taxon>
        <taxon>Pseudovibrio</taxon>
    </lineage>
</organism>
<dbReference type="CDD" id="cd04848">
    <property type="entry name" value="Peptidases_S8_Autotransporter_serine_protease_like"/>
    <property type="match status" value="1"/>
</dbReference>
<feature type="active site" description="Charge relay system" evidence="5">
    <location>
        <position position="300"/>
    </location>
</feature>
<dbReference type="Pfam" id="PF00082">
    <property type="entry name" value="Peptidase_S8"/>
    <property type="match status" value="1"/>
</dbReference>
<dbReference type="InterPro" id="IPR036852">
    <property type="entry name" value="Peptidase_S8/S53_dom_sf"/>
</dbReference>
<dbReference type="PANTHER" id="PTHR42884:SF14">
    <property type="entry name" value="NEUROENDOCRINE CONVERTASE 1"/>
    <property type="match status" value="1"/>
</dbReference>
<sequence>MQVGEFIAQTVTVGPLTSGARHAITSNAYSDINLHYARAAGLTGAGKTIAIIDDGFSLSHNDLSKKKVTVFGGNTAEDHGTFVATIAAGNQDGNGVMGVASGADLHLTSWGDGDATKSNTAHLAAATSDASRKGAIVQNNSWGYFSEISGASITLADYNTLVSDLVNSPSEDNTFTNDTPAEAFLARYFDESAEVWTDYVSKLDEFTKQGVVVFAQSNFEDDLSSSLIAALPEIFPELKRSWVVAVNGLPEYDAAGNISEMHRLSARCLETAQYCLTANGSVRGGTTSSDSAYKLDTGTSFVAPQISGSIALLAEAFPALPAADLLKRLFASANNSFLTASGTVDFGNGVTHGYNEEFGHGFLDLKAALLPIGNVGVPDTNNAYGGVAPLSEVSVAAGTAHGDAIRNGLRGVAMAIYDSLGANFTIDARALVEEQSQDFGARLANFQSDTTVKTSTAASYSFMGNELSQDTGGFQFVSGAFSEVGEDLGFMRSGGGLFSGDSSIVSDGPGTMAFATVKKSDSHGFGALAFVEHTSDGVASAGFGFSAARTIAPDLTSVFGFSVNGEAGTALGLSAESLDDESLSAASSAFSFAGEWTYQQGLSFFANAELGMTVSSGAGYITSLDPALHSAFSAGMKVGGVFAKSDAVTFSLRQPLRVEQGSATVRLPTGRMEDGTISYAAHEIDLTPSARQLDFGLRYHIDFLENTSLGLGAALSVNEGHTQGNLGGSGILAFRHRF</sequence>
<dbReference type="PROSITE" id="PS00136">
    <property type="entry name" value="SUBTILASE_ASP"/>
    <property type="match status" value="1"/>
</dbReference>
<keyword evidence="4 5" id="KW-0720">Serine protease</keyword>